<evidence type="ECO:0000256" key="1">
    <source>
        <dbReference type="SAM" id="MobiDB-lite"/>
    </source>
</evidence>
<dbReference type="Proteomes" id="UP000002236">
    <property type="component" value="Segment"/>
</dbReference>
<feature type="region of interest" description="Disordered" evidence="1">
    <location>
        <begin position="160"/>
        <end position="184"/>
    </location>
</feature>
<name>E1A278_9CAUD</name>
<dbReference type="OrthoDB" id="9225at10239"/>
<feature type="compositionally biased region" description="Polar residues" evidence="1">
    <location>
        <begin position="270"/>
        <end position="281"/>
    </location>
</feature>
<feature type="region of interest" description="Disordered" evidence="1">
    <location>
        <begin position="111"/>
        <end position="144"/>
    </location>
</feature>
<protein>
    <submittedName>
        <fullName evidence="2">Uncharacterized protein</fullName>
    </submittedName>
</protein>
<feature type="compositionally biased region" description="Basic and acidic residues" evidence="1">
    <location>
        <begin position="133"/>
        <end position="144"/>
    </location>
</feature>
<feature type="compositionally biased region" description="Basic and acidic residues" evidence="1">
    <location>
        <begin position="390"/>
        <end position="429"/>
    </location>
</feature>
<proteinExistence type="predicted"/>
<feature type="region of interest" description="Disordered" evidence="1">
    <location>
        <begin position="389"/>
        <end position="452"/>
    </location>
</feature>
<accession>E1A278</accession>
<dbReference type="GeneID" id="9861731"/>
<dbReference type="KEGG" id="vg:9861731"/>
<feature type="compositionally biased region" description="Basic and acidic residues" evidence="1">
    <location>
        <begin position="561"/>
        <end position="580"/>
    </location>
</feature>
<feature type="region of interest" description="Disordered" evidence="1">
    <location>
        <begin position="258"/>
        <end position="312"/>
    </location>
</feature>
<organism evidence="2 3">
    <name type="scientific">Aeromonas phage phiAS5</name>
    <dbReference type="NCBI Taxonomy" id="879630"/>
    <lineage>
        <taxon>Viruses</taxon>
        <taxon>Duplodnaviria</taxon>
        <taxon>Heunggongvirae</taxon>
        <taxon>Uroviricota</taxon>
        <taxon>Caudoviricetes</taxon>
        <taxon>Pantevenvirales</taxon>
        <taxon>Straboviridae</taxon>
        <taxon>Chrysonvirus</taxon>
        <taxon>Chrysonvirus as5</taxon>
    </lineage>
</organism>
<feature type="region of interest" description="Disordered" evidence="1">
    <location>
        <begin position="548"/>
        <end position="580"/>
    </location>
</feature>
<dbReference type="EMBL" id="HM452126">
    <property type="protein sequence ID" value="ADM80167.1"/>
    <property type="molecule type" value="Genomic_DNA"/>
</dbReference>
<gene>
    <name evidence="2" type="ORF">phiAS5_ORF0324</name>
</gene>
<evidence type="ECO:0000313" key="2">
    <source>
        <dbReference type="EMBL" id="ADM80167.1"/>
    </source>
</evidence>
<evidence type="ECO:0000313" key="3">
    <source>
        <dbReference type="Proteomes" id="UP000002236"/>
    </source>
</evidence>
<reference evidence="2 3" key="1">
    <citation type="journal article" date="2012" name="Vet. Microbiol.">
        <title>Complete genome sequence and characterization of a broad-host range T4-like bacteriophage phiAS5 infecting Aeromonas salmonicida subsp. salmonicida.</title>
        <authorList>
            <person name="Kim J.H."/>
            <person name="Son J.S."/>
            <person name="Choi Y.J."/>
            <person name="Choresca C.H.Jr."/>
            <person name="Shin S.P."/>
            <person name="Han J.E."/>
            <person name="Jun J.W."/>
            <person name="Park S.C."/>
        </authorList>
    </citation>
    <scope>NUCLEOTIDE SEQUENCE [LARGE SCALE GENOMIC DNA]</scope>
</reference>
<keyword evidence="3" id="KW-1185">Reference proteome</keyword>
<feature type="compositionally biased region" description="Basic and acidic residues" evidence="1">
    <location>
        <begin position="258"/>
        <end position="268"/>
    </location>
</feature>
<dbReference type="RefSeq" id="YP_003969613.1">
    <property type="nucleotide sequence ID" value="NC_014636.1"/>
</dbReference>
<sequence>MREANEILEDSSLKLAVQLDDTRKQARDLETAFDMTTDSSLDVAKAEDGLVKSINAKNKATERATDYIDTVAYSQRASAEIESDYQKALQRRTELENKIAKQGEIIRFSEQVASQQTPGTPTPVETPAEQETPVERPKKPEDVDEELKKFLKSKGLSSRKEFEDLKKKNKEAEQEAKSFTRKVGESVARGIVSSTMGGLRDAASMMTSGLENALVKDIPGYREAKSLLTGAAKGTGKFVRQVGGHAVEKFKESRFERQREKAVKEFRATTEVNTTGTGEQQAQEERVKKSEQEQKQERGENKRERGENEKRHKSLIDTLKDLGKMMLLSGIGRMLLGLATSISGLAGGLFTRFGSLLMKLGSLGAGIASAMTRSLSGLFQRAFPSFGKTKTPDVDIDGKKKPSGDIDTKSKTKAEPGKPRSTVEVDANGKPKASIEPGKTPDVDMRAGQKAGAEVAEDAASKTAKTAAKEGGESFFKRMTGKVGLKGAAKVVGRVATKFIPFVGTALLLSDLYDLANYVSDGKVDEMVGNAGDFLKEKLTPVSNIQAGMPSASDQVENTEESVKKAQEAKAARDKKRDADAARAYMANSTQINNNNTTIQSAPFAFAPDNMYSNHAPFGVQSR</sequence>
<feature type="compositionally biased region" description="Basic and acidic residues" evidence="1">
    <location>
        <begin position="283"/>
        <end position="312"/>
    </location>
</feature>